<feature type="domain" description="SEA" evidence="2">
    <location>
        <begin position="1"/>
        <end position="72"/>
    </location>
</feature>
<dbReference type="SUPFAM" id="SSF82671">
    <property type="entry name" value="SEA domain"/>
    <property type="match status" value="2"/>
</dbReference>
<dbReference type="FunFam" id="3.30.70.960:FF:000003">
    <property type="entry name" value="MUC16 isoform 1"/>
    <property type="match status" value="1"/>
</dbReference>
<dbReference type="OrthoDB" id="9947814at2759"/>
<keyword evidence="3" id="KW-1185">Reference proteome</keyword>
<dbReference type="PROSITE" id="PS50024">
    <property type="entry name" value="SEA"/>
    <property type="match status" value="2"/>
</dbReference>
<gene>
    <name evidence="4" type="primary">LOC109378542</name>
</gene>
<dbReference type="InterPro" id="IPR028850">
    <property type="entry name" value="MUC16"/>
</dbReference>
<dbReference type="Pfam" id="PF01390">
    <property type="entry name" value="SEA"/>
    <property type="match status" value="2"/>
</dbReference>
<sequence length="258" mass="28244">MVHNKQNSQARAEKEGTSTRVDAACSHHPGPTGFRLDRERVYWELSEQTHNVTRLGPYTLDRGSLSVNGYNHRYWFPTTSTLVTSTFPPGSPASLTPTPSSTDVGPAPVPFTLSFTITNMPYTPDMRHSGSAKFNSTEKALNHLLGPLFKNTSIGPLYSGCRLTLLRTEKNGATTGVDAICTYHPDPMGPGLDREELYQELSQLTFGVTLLGPYTLDSDSLCVNGYNHQYWTPATSTPMTFTFSPESSTSLSPILSST</sequence>
<dbReference type="PANTHER" id="PTHR14672:SF1">
    <property type="entry name" value="MUCIN-16"/>
    <property type="match status" value="1"/>
</dbReference>
<dbReference type="RefSeq" id="XP_019490432.1">
    <property type="nucleotide sequence ID" value="XM_019634887.1"/>
</dbReference>
<accession>A0A8B7QQD2</accession>
<proteinExistence type="predicted"/>
<dbReference type="InterPro" id="IPR000082">
    <property type="entry name" value="SEA_dom"/>
</dbReference>
<feature type="non-terminal residue" evidence="4">
    <location>
        <position position="258"/>
    </location>
</feature>
<name>A0A8B7QQD2_HIPAR</name>
<feature type="domain" description="SEA" evidence="2">
    <location>
        <begin position="107"/>
        <end position="228"/>
    </location>
</feature>
<organism evidence="3 4">
    <name type="scientific">Hipposideros armiger</name>
    <name type="common">Great Himalayan leaf-nosed bat</name>
    <dbReference type="NCBI Taxonomy" id="186990"/>
    <lineage>
        <taxon>Eukaryota</taxon>
        <taxon>Metazoa</taxon>
        <taxon>Chordata</taxon>
        <taxon>Craniata</taxon>
        <taxon>Vertebrata</taxon>
        <taxon>Euteleostomi</taxon>
        <taxon>Mammalia</taxon>
        <taxon>Eutheria</taxon>
        <taxon>Laurasiatheria</taxon>
        <taxon>Chiroptera</taxon>
        <taxon>Yinpterochiroptera</taxon>
        <taxon>Rhinolophoidea</taxon>
        <taxon>Hipposideridae</taxon>
        <taxon>Hipposideros</taxon>
    </lineage>
</organism>
<dbReference type="GeneID" id="109378542"/>
<dbReference type="PANTHER" id="PTHR14672">
    <property type="entry name" value="MUCIN-16"/>
    <property type="match status" value="1"/>
</dbReference>
<protein>
    <submittedName>
        <fullName evidence="4">Mucin-16-like</fullName>
    </submittedName>
</protein>
<feature type="compositionally biased region" description="Polar residues" evidence="1">
    <location>
        <begin position="1"/>
        <end position="10"/>
    </location>
</feature>
<dbReference type="Proteomes" id="UP000694851">
    <property type="component" value="Unplaced"/>
</dbReference>
<dbReference type="Gene3D" id="3.30.70.960">
    <property type="entry name" value="SEA domain"/>
    <property type="match status" value="2"/>
</dbReference>
<evidence type="ECO:0000313" key="3">
    <source>
        <dbReference type="Proteomes" id="UP000694851"/>
    </source>
</evidence>
<dbReference type="InterPro" id="IPR036364">
    <property type="entry name" value="SEA_dom_sf"/>
</dbReference>
<reference evidence="4" key="1">
    <citation type="submission" date="2025-08" db="UniProtKB">
        <authorList>
            <consortium name="RefSeq"/>
        </authorList>
    </citation>
    <scope>IDENTIFICATION</scope>
    <source>
        <tissue evidence="4">Muscle</tissue>
    </source>
</reference>
<feature type="region of interest" description="Disordered" evidence="1">
    <location>
        <begin position="1"/>
        <end position="32"/>
    </location>
</feature>
<dbReference type="KEGG" id="hai:109378542"/>
<evidence type="ECO:0000313" key="4">
    <source>
        <dbReference type="RefSeq" id="XP_019490432.1"/>
    </source>
</evidence>
<evidence type="ECO:0000256" key="1">
    <source>
        <dbReference type="SAM" id="MobiDB-lite"/>
    </source>
</evidence>
<evidence type="ECO:0000259" key="2">
    <source>
        <dbReference type="PROSITE" id="PS50024"/>
    </source>
</evidence>
<dbReference type="AlphaFoldDB" id="A0A8B7QQD2"/>